<dbReference type="Pfam" id="PF16861">
    <property type="entry name" value="Carbam_trans_C"/>
    <property type="match status" value="1"/>
</dbReference>
<dbReference type="CDD" id="cd24098">
    <property type="entry name" value="ASKHA_NBD_TobZ_N"/>
    <property type="match status" value="1"/>
</dbReference>
<dbReference type="RefSeq" id="WP_128699647.1">
    <property type="nucleotide sequence ID" value="NZ_CP019384.1"/>
</dbReference>
<dbReference type="Gene3D" id="3.30.420.40">
    <property type="match status" value="2"/>
</dbReference>
<evidence type="ECO:0000313" key="5">
    <source>
        <dbReference type="Proteomes" id="UP000287243"/>
    </source>
</evidence>
<keyword evidence="5" id="KW-1185">Reference proteome</keyword>
<dbReference type="PANTHER" id="PTHR34847">
    <property type="entry name" value="NODULATION PROTEIN U"/>
    <property type="match status" value="1"/>
</dbReference>
<evidence type="ECO:0000256" key="1">
    <source>
        <dbReference type="ARBA" id="ARBA00006129"/>
    </source>
</evidence>
<dbReference type="Pfam" id="PF02543">
    <property type="entry name" value="Carbam_trans_N"/>
    <property type="match status" value="1"/>
</dbReference>
<dbReference type="AlphaFoldDB" id="A0A410P4B2"/>
<dbReference type="KEGG" id="vai:BU251_04285"/>
<name>A0A410P4B2_VELA1</name>
<organism evidence="4 5">
    <name type="scientific">Velamenicoccus archaeovorus</name>
    <dbReference type="NCBI Taxonomy" id="1930593"/>
    <lineage>
        <taxon>Bacteria</taxon>
        <taxon>Pseudomonadati</taxon>
        <taxon>Candidatus Omnitrophota</taxon>
        <taxon>Candidatus Velamenicoccus</taxon>
    </lineage>
</organism>
<dbReference type="PANTHER" id="PTHR34847:SF1">
    <property type="entry name" value="NODULATION PROTEIN U"/>
    <property type="match status" value="1"/>
</dbReference>
<proteinExistence type="inferred from homology"/>
<protein>
    <recommendedName>
        <fullName evidence="6">Carbamoyltransferase</fullName>
    </recommendedName>
</protein>
<dbReference type="InterPro" id="IPR043129">
    <property type="entry name" value="ATPase_NBD"/>
</dbReference>
<gene>
    <name evidence="4" type="ORF">BU251_04285</name>
</gene>
<dbReference type="SUPFAM" id="SSF53067">
    <property type="entry name" value="Actin-like ATPase domain"/>
    <property type="match status" value="1"/>
</dbReference>
<dbReference type="InterPro" id="IPR031730">
    <property type="entry name" value="Carbam_trans_C"/>
</dbReference>
<dbReference type="EMBL" id="CP019384">
    <property type="protein sequence ID" value="QAT17006.1"/>
    <property type="molecule type" value="Genomic_DNA"/>
</dbReference>
<feature type="domain" description="Carbamoyltransferase C-terminal" evidence="3">
    <location>
        <begin position="399"/>
        <end position="567"/>
    </location>
</feature>
<evidence type="ECO:0000259" key="2">
    <source>
        <dbReference type="Pfam" id="PF02543"/>
    </source>
</evidence>
<evidence type="ECO:0008006" key="6">
    <source>
        <dbReference type="Google" id="ProtNLM"/>
    </source>
</evidence>
<comment type="similarity">
    <text evidence="1">Belongs to the NodU/CmcH family.</text>
</comment>
<accession>A0A410P4B2</accession>
<dbReference type="OrthoDB" id="9780777at2"/>
<feature type="domain" description="Carbamoyltransferase" evidence="2">
    <location>
        <begin position="3"/>
        <end position="348"/>
    </location>
</feature>
<dbReference type="InterPro" id="IPR051338">
    <property type="entry name" value="NodU/CmcH_Carbamoyltrnsfr"/>
</dbReference>
<evidence type="ECO:0000313" key="4">
    <source>
        <dbReference type="EMBL" id="QAT17006.1"/>
    </source>
</evidence>
<evidence type="ECO:0000259" key="3">
    <source>
        <dbReference type="Pfam" id="PF16861"/>
    </source>
</evidence>
<dbReference type="InterPro" id="IPR003696">
    <property type="entry name" value="Carbtransf_dom"/>
</dbReference>
<dbReference type="Gene3D" id="3.90.870.20">
    <property type="entry name" value="Carbamoyltransferase, C-terminal domain"/>
    <property type="match status" value="1"/>
</dbReference>
<dbReference type="GO" id="GO:0003824">
    <property type="term" value="F:catalytic activity"/>
    <property type="evidence" value="ECO:0007669"/>
    <property type="project" value="InterPro"/>
</dbReference>
<reference evidence="4 5" key="1">
    <citation type="submission" date="2017-01" db="EMBL/GenBank/DDBJ databases">
        <title>First insights into the biology of 'candidatus Vampirococcus archaeovorus'.</title>
        <authorList>
            <person name="Kizina J."/>
            <person name="Jordan S."/>
            <person name="Stueber K."/>
            <person name="Reinhardt R."/>
            <person name="Harder J."/>
        </authorList>
    </citation>
    <scope>NUCLEOTIDE SEQUENCE [LARGE SCALE GENOMIC DNA]</scope>
    <source>
        <strain evidence="4 5">LiM</strain>
    </source>
</reference>
<sequence>MVILGICGALTHDPSAALIVDGKVVAAADEERFTRKKHAEGQLPVNAIRFCLETAGLTPEDIDHVAYPWSTSIYHQLKWRVARRILFKRTSRAFKVIAQEKKKNEAALKKLYDTLAQAHIDRSRIKIHLVEHHMAHAASAYYFSGYEDSAILSLDGAGELTTCLFAESRNGKIEKLHEIVFSDSLGYFYSTVTAYLGFEIGDGEYKVMGMAPYGDAGKIPMSHIIWPKGRDFRVADDYVWPIRTQRYHPDVLIPKKMVEDWGLPRTGDSLAEPYIHIAAATQKTFEDIVLHLLENRLQKSLKRSGRLCFAGGCALNVSINRKLIQHPLVKQLWVQPSSHDSGTSLGAAAYVAAQLGDKIAPMEHVYLGPEFTNAQIEPVLKASGFRFEKCADICETASSLLKDGKIVGWFQGRMEWGPRALGNRSILGNPTIRGTNDRINAIIKFRESWRPFCPSMLKEYASDILGSDHPAPFMTFAFDVAPHWKERIPEAVHVDGTCRPQVVDERHNPKFHRLISLFHKKTRVPVVINTSLNRRGEPMICSPQDAILMFRESGLEYLAIGDYLARKN</sequence>
<dbReference type="Proteomes" id="UP000287243">
    <property type="component" value="Chromosome"/>
</dbReference>
<dbReference type="InterPro" id="IPR038152">
    <property type="entry name" value="Carbam_trans_C_sf"/>
</dbReference>